<gene>
    <name evidence="2" type="primary">LOC111820006</name>
</gene>
<keyword evidence="1" id="KW-1185">Reference proteome</keyword>
<dbReference type="AlphaFoldDB" id="A0A2Y9QS29"/>
<dbReference type="GeneID" id="111820006"/>
<proteinExistence type="predicted"/>
<organism evidence="1 2">
    <name type="scientific">Trichechus manatus latirostris</name>
    <name type="common">Florida manatee</name>
    <dbReference type="NCBI Taxonomy" id="127582"/>
    <lineage>
        <taxon>Eukaryota</taxon>
        <taxon>Metazoa</taxon>
        <taxon>Chordata</taxon>
        <taxon>Craniata</taxon>
        <taxon>Vertebrata</taxon>
        <taxon>Euteleostomi</taxon>
        <taxon>Mammalia</taxon>
        <taxon>Eutheria</taxon>
        <taxon>Afrotheria</taxon>
        <taxon>Sirenia</taxon>
        <taxon>Trichechidae</taxon>
        <taxon>Trichechus</taxon>
    </lineage>
</organism>
<protein>
    <submittedName>
        <fullName evidence="2">Uncharacterized protein LOC111820006</fullName>
    </submittedName>
</protein>
<reference evidence="2" key="1">
    <citation type="submission" date="2025-08" db="UniProtKB">
        <authorList>
            <consortium name="RefSeq"/>
        </authorList>
    </citation>
    <scope>IDENTIFICATION</scope>
</reference>
<evidence type="ECO:0000313" key="2">
    <source>
        <dbReference type="RefSeq" id="XP_023584201.1"/>
    </source>
</evidence>
<dbReference type="Proteomes" id="UP000248480">
    <property type="component" value="Unplaced"/>
</dbReference>
<dbReference type="InParanoid" id="A0A2Y9QS29"/>
<dbReference type="KEGG" id="tmu:111820006"/>
<evidence type="ECO:0000313" key="1">
    <source>
        <dbReference type="Proteomes" id="UP000248480"/>
    </source>
</evidence>
<name>A0A2Y9QS29_TRIMA</name>
<sequence length="207" mass="22365">MLCALVETDTEAMGVSTLAHSLFLIDSEAFPAGRTQCLARHRVLQTPKLLLPLAGLQKGAQLAEGVQAGNRAPNTMLERTMMKLSISGQLFSSRFLGCMEPPEPMAGGRHSKYNPASFALLCSRRQVRPKGHCRTQALVSPLLMQFQASGPSGNMEASKCDIWNHHIDLFVPELTLPCSLGAHPGARTLFHALGHQVAPKLTEVLCG</sequence>
<dbReference type="RefSeq" id="XP_023584201.1">
    <property type="nucleotide sequence ID" value="XM_023728433.1"/>
</dbReference>
<accession>A0A2Y9QS29</accession>